<dbReference type="RefSeq" id="WP_311511636.1">
    <property type="nucleotide sequence ID" value="NZ_JAVREP010000006.1"/>
</dbReference>
<proteinExistence type="predicted"/>
<sequence length="98" mass="10314">MAHGANDEAEQRGTALARAGLLDASGAPRRRPDRIFFERARPAAGSGTPLPDFSIGAHAAVSGLRLPTRDARGSRTYFPTVELISPNQRARAGPPGPL</sequence>
<reference evidence="3" key="1">
    <citation type="submission" date="2023-07" db="EMBL/GenBank/DDBJ databases">
        <title>30 novel species of actinomycetes from the DSMZ collection.</title>
        <authorList>
            <person name="Nouioui I."/>
        </authorList>
    </citation>
    <scope>NUCLEOTIDE SEQUENCE [LARGE SCALE GENOMIC DNA]</scope>
    <source>
        <strain evidence="3">DSM 44743</strain>
    </source>
</reference>
<name>A0ABU2M9N1_9ACTN</name>
<evidence type="ECO:0000313" key="2">
    <source>
        <dbReference type="EMBL" id="MDT0328961.1"/>
    </source>
</evidence>
<protein>
    <submittedName>
        <fullName evidence="2">Uncharacterized protein</fullName>
    </submittedName>
</protein>
<feature type="region of interest" description="Disordered" evidence="1">
    <location>
        <begin position="1"/>
        <end position="32"/>
    </location>
</feature>
<organism evidence="2 3">
    <name type="scientific">Nocardiopsis lambiniae</name>
    <dbReference type="NCBI Taxonomy" id="3075539"/>
    <lineage>
        <taxon>Bacteria</taxon>
        <taxon>Bacillati</taxon>
        <taxon>Actinomycetota</taxon>
        <taxon>Actinomycetes</taxon>
        <taxon>Streptosporangiales</taxon>
        <taxon>Nocardiopsidaceae</taxon>
        <taxon>Nocardiopsis</taxon>
    </lineage>
</organism>
<gene>
    <name evidence="2" type="ORF">RM479_11120</name>
</gene>
<keyword evidence="3" id="KW-1185">Reference proteome</keyword>
<accession>A0ABU2M9N1</accession>
<evidence type="ECO:0000313" key="3">
    <source>
        <dbReference type="Proteomes" id="UP001183390"/>
    </source>
</evidence>
<evidence type="ECO:0000256" key="1">
    <source>
        <dbReference type="SAM" id="MobiDB-lite"/>
    </source>
</evidence>
<dbReference type="EMBL" id="JAVREP010000006">
    <property type="protein sequence ID" value="MDT0328961.1"/>
    <property type="molecule type" value="Genomic_DNA"/>
</dbReference>
<feature type="compositionally biased region" description="Basic and acidic residues" evidence="1">
    <location>
        <begin position="1"/>
        <end position="11"/>
    </location>
</feature>
<dbReference type="Proteomes" id="UP001183390">
    <property type="component" value="Unassembled WGS sequence"/>
</dbReference>
<comment type="caution">
    <text evidence="2">The sequence shown here is derived from an EMBL/GenBank/DDBJ whole genome shotgun (WGS) entry which is preliminary data.</text>
</comment>